<dbReference type="Proteomes" id="UP001237642">
    <property type="component" value="Unassembled WGS sequence"/>
</dbReference>
<evidence type="ECO:0000313" key="2">
    <source>
        <dbReference type="EMBL" id="KAK1364862.1"/>
    </source>
</evidence>
<accession>A0AAD8M9U2</accession>
<protein>
    <submittedName>
        <fullName evidence="2">Uncharacterized protein</fullName>
    </submittedName>
</protein>
<comment type="caution">
    <text evidence="2">The sequence shown here is derived from an EMBL/GenBank/DDBJ whole genome shotgun (WGS) entry which is preliminary data.</text>
</comment>
<sequence length="118" mass="13144">MVRVRRPFGRLMEIWNSDMGLGDIGPQFEIVLEEDINRELADGDVVHPQEDPGVGEEGSSGESDGIGLDDQDVMAAELLMQEPPILGLDSIGPVTGDELRIRRRRSTDIYRKMLHEEG</sequence>
<dbReference type="AlphaFoldDB" id="A0AAD8M9U2"/>
<keyword evidence="3" id="KW-1185">Reference proteome</keyword>
<feature type="region of interest" description="Disordered" evidence="1">
    <location>
        <begin position="42"/>
        <end position="69"/>
    </location>
</feature>
<evidence type="ECO:0000313" key="3">
    <source>
        <dbReference type="Proteomes" id="UP001237642"/>
    </source>
</evidence>
<organism evidence="2 3">
    <name type="scientific">Heracleum sosnowskyi</name>
    <dbReference type="NCBI Taxonomy" id="360622"/>
    <lineage>
        <taxon>Eukaryota</taxon>
        <taxon>Viridiplantae</taxon>
        <taxon>Streptophyta</taxon>
        <taxon>Embryophyta</taxon>
        <taxon>Tracheophyta</taxon>
        <taxon>Spermatophyta</taxon>
        <taxon>Magnoliopsida</taxon>
        <taxon>eudicotyledons</taxon>
        <taxon>Gunneridae</taxon>
        <taxon>Pentapetalae</taxon>
        <taxon>asterids</taxon>
        <taxon>campanulids</taxon>
        <taxon>Apiales</taxon>
        <taxon>Apiaceae</taxon>
        <taxon>Apioideae</taxon>
        <taxon>apioid superclade</taxon>
        <taxon>Tordylieae</taxon>
        <taxon>Tordyliinae</taxon>
        <taxon>Heracleum</taxon>
    </lineage>
</organism>
<reference evidence="2" key="1">
    <citation type="submission" date="2023-02" db="EMBL/GenBank/DDBJ databases">
        <title>Genome of toxic invasive species Heracleum sosnowskyi carries increased number of genes despite the absence of recent whole-genome duplications.</title>
        <authorList>
            <person name="Schelkunov M."/>
            <person name="Shtratnikova V."/>
            <person name="Makarenko M."/>
            <person name="Klepikova A."/>
            <person name="Omelchenko D."/>
            <person name="Novikova G."/>
            <person name="Obukhova E."/>
            <person name="Bogdanov V."/>
            <person name="Penin A."/>
            <person name="Logacheva M."/>
        </authorList>
    </citation>
    <scope>NUCLEOTIDE SEQUENCE</scope>
    <source>
        <strain evidence="2">Hsosn_3</strain>
        <tissue evidence="2">Leaf</tissue>
    </source>
</reference>
<evidence type="ECO:0000256" key="1">
    <source>
        <dbReference type="SAM" id="MobiDB-lite"/>
    </source>
</evidence>
<gene>
    <name evidence="2" type="ORF">POM88_040423</name>
</gene>
<proteinExistence type="predicted"/>
<reference evidence="2" key="2">
    <citation type="submission" date="2023-05" db="EMBL/GenBank/DDBJ databases">
        <authorList>
            <person name="Schelkunov M.I."/>
        </authorList>
    </citation>
    <scope>NUCLEOTIDE SEQUENCE</scope>
    <source>
        <strain evidence="2">Hsosn_3</strain>
        <tissue evidence="2">Leaf</tissue>
    </source>
</reference>
<name>A0AAD8M9U2_9APIA</name>
<dbReference type="EMBL" id="JAUIZM010000009">
    <property type="protein sequence ID" value="KAK1364862.1"/>
    <property type="molecule type" value="Genomic_DNA"/>
</dbReference>